<evidence type="ECO:0000256" key="2">
    <source>
        <dbReference type="SAM" id="MobiDB-lite"/>
    </source>
</evidence>
<feature type="compositionally biased region" description="Low complexity" evidence="2">
    <location>
        <begin position="1492"/>
        <end position="1501"/>
    </location>
</feature>
<sequence length="1667" mass="191516">MPMVIELNLTKEEAKKKFVLSEIEDTMTVKFYSKDAKRGIIYCNTCHDVIPIISSPKYTPQRAKEAHLDSPFHRRCAEIIESIKQMDNEKIYMSEFQEHNDFKWRQAPDGVWYLNEPVGLKYGCNNETEKICTLCFCYVDSKEHFSSEAHVVNYTSKRKPYEMFFVKQMIGDERREGCIKLLSNEYIGNDFDHKVLINRFPSHIQNLLCGDTRSYMDVAPEIINNYNARSIFCPICNSVFPYNGNGELTAEECKLAYMKHIYEIGHFETLARRGTYTFNDEYFAPYPPTVTKMAVTPKLRWEYVKDTDMLIQTLCDVGLEYVVEDDDHDEVVCTLCVRKYSRSEPTVLNYHVRSLNHIKQYLNVINRNTIDLIATKSDEERNDILKFWLEKNSASFAKDFKVYSKKKCLQLSDWKDVPSRIINYTPFSQSVDRDVFDTLSDIIDKISCDGVESATISAHDALIGNNVKIIRNIANNLGNIIEAVCRCMSCELVFHVHLPDWIPDVFQKHLWTEEHLIRYENFEANRYDEYGISDERSTYTVKEFEQKDPTKKVTWQWNSTKKLHEYVRSVVGLQDIIEKREYVDNKLNAEFFCTLCAKMIPKRAALLESHVREAKHLVNFMHKYHPLKVREFEILGRVQDKGKEQRKFLTDLLKDVRPPTAYCIRIYDPAGKAEKEKIAAEQKKLEETRAMERMAAREKALEDRKNRIAELEKKRLEQIKYAAEKNHQLEMERRKREEEREARIKLALERAQRDKALIQNGPDLSQKIDIAKHVEQAHLLRARTTEKMRLEEERKEIEERIKALNPPKLIIPGNLAPKTAPLTNFTGVPRPLNPPPMPQWNGPPVGVPPPPIAYGYPGMHGFNGVHPVPPPSVMTHIPPPPLQNIVPHMPVPPPAVAQLTPAYIRRPSLKDRNVDPFLFGDKVSTKHDVMEYLMKKGAERIPTNELPEEFSRTANEIPGALGIDSIYEVVCIDDEKLTSYFCTLCAEWNSAKEMMKHVVSENHTMGYLFRNYKNYYATVKNEKDKGIRRAILKNFSKDVQKMEQGEHKVEHRMHAVLSKKVFVNAWPGYEKYFFDAAQWKTSGFQEINYEPVPVPAPISKSALILDDDDDEDDQRSKHGKSSKKHREKRRRSHSRSRKRSRSKSRTPRSSRSRSRSRSRDRRRRRSKSRSSSWDKHRSSKNQSSSSKNWAAETDAFLAKLSSGKSSGRSERSSNHRDPLRGNSSTEEKTDDKSFAEKIAQLRNLTKTGAVKGSEIDEYEEKRKLEAAKREDILRAEKEIEKRRIGSKQLSEDDKTKQRKMLGVIITMQQQVERGEPVDKKRIEELYREVGLNAGDGEELLRKLTSGLPAVPKPAPLSIDFASYSIAPTTSGTSAYKAAVQSTLSSTSTQHNYNQPGVSSSSSYQNPAYRFDNLKRMAPSQSAQGSTSSILPPSYYEKQSQEIFKDSVSHVYPETTQPVVKKAKEISADDDSDDEYLEIMSLIGKKPSTKDGSSSQNSTTSTPQKMDVKPTICPGQKMALARTVLPNGQKVKVENPAEIGTLVSNPQSTSNQNIAIPGANQVHQPMVPQNMQQFSNPPPPHIMMQQQYGMPPHPMGYQMQPQPQQMYTMTQPPPNMMPSHYPPGIIENQQYMPQPPPGMYMQQHMIPPPQPGLPTYAPPPNFQHQQYY</sequence>
<organism evidence="3 4">
    <name type="scientific">Caenorhabditis bovis</name>
    <dbReference type="NCBI Taxonomy" id="2654633"/>
    <lineage>
        <taxon>Eukaryota</taxon>
        <taxon>Metazoa</taxon>
        <taxon>Ecdysozoa</taxon>
        <taxon>Nematoda</taxon>
        <taxon>Chromadorea</taxon>
        <taxon>Rhabditida</taxon>
        <taxon>Rhabditina</taxon>
        <taxon>Rhabditomorpha</taxon>
        <taxon>Rhabditoidea</taxon>
        <taxon>Rhabditidae</taxon>
        <taxon>Peloderinae</taxon>
        <taxon>Caenorhabditis</taxon>
    </lineage>
</organism>
<feature type="compositionally biased region" description="Basic and acidic residues" evidence="2">
    <location>
        <begin position="1207"/>
        <end position="1233"/>
    </location>
</feature>
<keyword evidence="4" id="KW-1185">Reference proteome</keyword>
<accession>A0A8S1ESN1</accession>
<dbReference type="GO" id="GO:0006397">
    <property type="term" value="P:mRNA processing"/>
    <property type="evidence" value="ECO:0007669"/>
    <property type="project" value="InterPro"/>
</dbReference>
<feature type="compositionally biased region" description="Basic residues" evidence="2">
    <location>
        <begin position="1117"/>
        <end position="1168"/>
    </location>
</feature>
<dbReference type="Proteomes" id="UP000494206">
    <property type="component" value="Unassembled WGS sequence"/>
</dbReference>
<dbReference type="GO" id="GO:0006511">
    <property type="term" value="P:ubiquitin-dependent protein catabolic process"/>
    <property type="evidence" value="ECO:0007669"/>
    <property type="project" value="TreeGrafter"/>
</dbReference>
<proteinExistence type="predicted"/>
<feature type="coiled-coil region" evidence="1">
    <location>
        <begin position="694"/>
        <end position="754"/>
    </location>
</feature>
<evidence type="ECO:0000313" key="3">
    <source>
        <dbReference type="EMBL" id="CAB3402487.1"/>
    </source>
</evidence>
<evidence type="ECO:0000256" key="1">
    <source>
        <dbReference type="SAM" id="Coils"/>
    </source>
</evidence>
<protein>
    <submittedName>
        <fullName evidence="3">Uncharacterized protein</fullName>
    </submittedName>
</protein>
<comment type="caution">
    <text evidence="3">The sequence shown here is derived from an EMBL/GenBank/DDBJ whole genome shotgun (WGS) entry which is preliminary data.</text>
</comment>
<dbReference type="GO" id="GO:0061630">
    <property type="term" value="F:ubiquitin protein ligase activity"/>
    <property type="evidence" value="ECO:0007669"/>
    <property type="project" value="InterPro"/>
</dbReference>
<dbReference type="OrthoDB" id="5877052at2759"/>
<feature type="region of interest" description="Disordered" evidence="2">
    <location>
        <begin position="1482"/>
        <end position="1509"/>
    </location>
</feature>
<name>A0A8S1ESN1_9PELO</name>
<feature type="region of interest" description="Disordered" evidence="2">
    <location>
        <begin position="1105"/>
        <end position="1233"/>
    </location>
</feature>
<dbReference type="InterPro" id="IPR033489">
    <property type="entry name" value="RBBP6"/>
</dbReference>
<dbReference type="PANTHER" id="PTHR15439">
    <property type="entry name" value="RETINOBLASTOMA-BINDING PROTEIN 6"/>
    <property type="match status" value="1"/>
</dbReference>
<dbReference type="GO" id="GO:0005634">
    <property type="term" value="C:nucleus"/>
    <property type="evidence" value="ECO:0007669"/>
    <property type="project" value="TreeGrafter"/>
</dbReference>
<dbReference type="GO" id="GO:0016567">
    <property type="term" value="P:protein ubiquitination"/>
    <property type="evidence" value="ECO:0007669"/>
    <property type="project" value="InterPro"/>
</dbReference>
<dbReference type="EMBL" id="CADEPM010000003">
    <property type="protein sequence ID" value="CAB3402487.1"/>
    <property type="molecule type" value="Genomic_DNA"/>
</dbReference>
<reference evidence="3 4" key="1">
    <citation type="submission" date="2020-04" db="EMBL/GenBank/DDBJ databases">
        <authorList>
            <person name="Laetsch R D."/>
            <person name="Stevens L."/>
            <person name="Kumar S."/>
            <person name="Blaxter L. M."/>
        </authorList>
    </citation>
    <scope>NUCLEOTIDE SEQUENCE [LARGE SCALE GENOMIC DNA]</scope>
</reference>
<keyword evidence="1" id="KW-0175">Coiled coil</keyword>
<evidence type="ECO:0000313" key="4">
    <source>
        <dbReference type="Proteomes" id="UP000494206"/>
    </source>
</evidence>
<feature type="region of interest" description="Disordered" evidence="2">
    <location>
        <begin position="1386"/>
        <end position="1405"/>
    </location>
</feature>
<dbReference type="PANTHER" id="PTHR15439:SF0">
    <property type="entry name" value="CELL DIVISION CYCLE AND APOPTOSIS REGULATOR PROTEIN 1-RELATED"/>
    <property type="match status" value="1"/>
</dbReference>
<gene>
    <name evidence="3" type="ORF">CBOVIS_LOCUS5097</name>
</gene>